<comment type="caution">
    <text evidence="1">The sequence shown here is derived from an EMBL/GenBank/DDBJ whole genome shotgun (WGS) entry which is preliminary data.</text>
</comment>
<name>A0A6A4Z660_APHAT</name>
<evidence type="ECO:0000313" key="1">
    <source>
        <dbReference type="EMBL" id="KAF0705288.1"/>
    </source>
</evidence>
<proteinExistence type="predicted"/>
<dbReference type="AlphaFoldDB" id="A0A6A4Z660"/>
<gene>
    <name evidence="1" type="ORF">AaE_014590</name>
</gene>
<accession>A0A6A4Z660</accession>
<organism evidence="1 2">
    <name type="scientific">Aphanomyces astaci</name>
    <name type="common">Crayfish plague agent</name>
    <dbReference type="NCBI Taxonomy" id="112090"/>
    <lineage>
        <taxon>Eukaryota</taxon>
        <taxon>Sar</taxon>
        <taxon>Stramenopiles</taxon>
        <taxon>Oomycota</taxon>
        <taxon>Saprolegniomycetes</taxon>
        <taxon>Saprolegniales</taxon>
        <taxon>Verrucalvaceae</taxon>
        <taxon>Aphanomyces</taxon>
    </lineage>
</organism>
<dbReference type="EMBL" id="VJMI01020148">
    <property type="protein sequence ID" value="KAF0705288.1"/>
    <property type="molecule type" value="Genomic_DNA"/>
</dbReference>
<dbReference type="Proteomes" id="UP000469452">
    <property type="component" value="Unassembled WGS sequence"/>
</dbReference>
<reference evidence="1 2" key="1">
    <citation type="submission" date="2019-06" db="EMBL/GenBank/DDBJ databases">
        <title>Genomics analysis of Aphanomyces spp. identifies a new class of oomycete effector associated with host adaptation.</title>
        <authorList>
            <person name="Gaulin E."/>
        </authorList>
    </citation>
    <scope>NUCLEOTIDE SEQUENCE [LARGE SCALE GENOMIC DNA]</scope>
    <source>
        <strain evidence="1 2">E</strain>
    </source>
</reference>
<evidence type="ECO:0000313" key="2">
    <source>
        <dbReference type="Proteomes" id="UP000469452"/>
    </source>
</evidence>
<sequence length="177" mass="19670">MLAMSLHNGTRMFDLIRQVRFNKGTSSAGAFIDTWVAVHTTTTAKADHPHQAHGTVFFDGQRSPRVAATRVFSFHPSSTQHRIGHWGREQRSRGPSVVPGRDAELLEHFRIGGTSTTRDASPAAYPSEHVRRNEFKRHRHRLDGRDIAVQDYDAHVGALGVFDFLGDIGQFSVGKTG</sequence>
<protein>
    <submittedName>
        <fullName evidence="1">Uncharacterized protein</fullName>
    </submittedName>
</protein>